<sequence>MRIVSLWSSHPFPVSNYDLKPELEKYFGEGSACIIEACWLSKKLSGFKLQLSKIKNKIKKNKKGKNDIPLPSSIYVFELRLFF</sequence>
<dbReference type="Proteomes" id="UP000607653">
    <property type="component" value="Unassembled WGS sequence"/>
</dbReference>
<dbReference type="AlphaFoldDB" id="A0A822ZLH5"/>
<gene>
    <name evidence="1" type="ORF">HUJ06_003833</name>
</gene>
<comment type="caution">
    <text evidence="1">The sequence shown here is derived from an EMBL/GenBank/DDBJ whole genome shotgun (WGS) entry which is preliminary data.</text>
</comment>
<evidence type="ECO:0000313" key="1">
    <source>
        <dbReference type="EMBL" id="DAD45603.1"/>
    </source>
</evidence>
<dbReference type="EMBL" id="DUZY01000007">
    <property type="protein sequence ID" value="DAD45603.1"/>
    <property type="molecule type" value="Genomic_DNA"/>
</dbReference>
<protein>
    <submittedName>
        <fullName evidence="1">Uncharacterized protein</fullName>
    </submittedName>
</protein>
<reference evidence="1 2" key="1">
    <citation type="journal article" date="2020" name="Mol. Biol. Evol.">
        <title>Distinct Expression and Methylation Patterns for Genes with Different Fates following a Single Whole-Genome Duplication in Flowering Plants.</title>
        <authorList>
            <person name="Shi T."/>
            <person name="Rahmani R.S."/>
            <person name="Gugger P.F."/>
            <person name="Wang M."/>
            <person name="Li H."/>
            <person name="Zhang Y."/>
            <person name="Li Z."/>
            <person name="Wang Q."/>
            <person name="Van de Peer Y."/>
            <person name="Marchal K."/>
            <person name="Chen J."/>
        </authorList>
    </citation>
    <scope>NUCLEOTIDE SEQUENCE [LARGE SCALE GENOMIC DNA]</scope>
    <source>
        <tissue evidence="1">Leaf</tissue>
    </source>
</reference>
<accession>A0A822ZLH5</accession>
<keyword evidence="2" id="KW-1185">Reference proteome</keyword>
<evidence type="ECO:0000313" key="2">
    <source>
        <dbReference type="Proteomes" id="UP000607653"/>
    </source>
</evidence>
<name>A0A822ZLH5_NELNU</name>
<proteinExistence type="predicted"/>
<organism evidence="1 2">
    <name type="scientific">Nelumbo nucifera</name>
    <name type="common">Sacred lotus</name>
    <dbReference type="NCBI Taxonomy" id="4432"/>
    <lineage>
        <taxon>Eukaryota</taxon>
        <taxon>Viridiplantae</taxon>
        <taxon>Streptophyta</taxon>
        <taxon>Embryophyta</taxon>
        <taxon>Tracheophyta</taxon>
        <taxon>Spermatophyta</taxon>
        <taxon>Magnoliopsida</taxon>
        <taxon>Proteales</taxon>
        <taxon>Nelumbonaceae</taxon>
        <taxon>Nelumbo</taxon>
    </lineage>
</organism>